<dbReference type="OrthoDB" id="2190441at2759"/>
<protein>
    <submittedName>
        <fullName evidence="1">Uncharacterized protein</fullName>
    </submittedName>
</protein>
<dbReference type="OMA" id="YYNERIL"/>
<proteinExistence type="predicted"/>
<keyword evidence="2" id="KW-1185">Reference proteome</keyword>
<name>R0MIH5_NOSB1</name>
<sequence>MKFNTANYPINKQILYVTEDEIVYEEEKCGLMETWDALSTKYMNNIDQNTQGSLSNKLLKDVKIEVDTFLTTIGLLDKNIIKSAQIKKREEKTYNFKDAMINSSIEILDKGILALLKASLKLKKLDEVLFKSRKSLKDLGVPIKTVDGQLRIYFTKNEYAVIDSEYNLICPDSWKPTGFIVILRYENNSYSTVISPQQHLNPILNIKEYFRECNLLGKRSKLNLSFEILRNTQEISAVLPSSFIESKLDFLNRTIFKIIEKNQLEEDFFITLNVCLSNIFFKSLVNSLDSHELVPLSKKNLFDDLPEDFVVVSDKIYKFKRQKYSFDFFVNEERTVIQF</sequence>
<dbReference type="VEuPathDB" id="MicrosporidiaDB:NBO_48g0005"/>
<evidence type="ECO:0000313" key="2">
    <source>
        <dbReference type="Proteomes" id="UP000016927"/>
    </source>
</evidence>
<gene>
    <name evidence="1" type="ORF">NBO_48g0005</name>
</gene>
<dbReference type="EMBL" id="KB908956">
    <property type="protein sequence ID" value="EOB13955.1"/>
    <property type="molecule type" value="Genomic_DNA"/>
</dbReference>
<organism evidence="1 2">
    <name type="scientific">Nosema bombycis (strain CQ1 / CVCC 102059)</name>
    <name type="common">Microsporidian parasite</name>
    <name type="synonym">Pebrine of silkworm</name>
    <dbReference type="NCBI Taxonomy" id="578461"/>
    <lineage>
        <taxon>Eukaryota</taxon>
        <taxon>Fungi</taxon>
        <taxon>Fungi incertae sedis</taxon>
        <taxon>Microsporidia</taxon>
        <taxon>Nosematidae</taxon>
        <taxon>Nosema</taxon>
    </lineage>
</organism>
<evidence type="ECO:0000313" key="1">
    <source>
        <dbReference type="EMBL" id="EOB13955.1"/>
    </source>
</evidence>
<dbReference type="Proteomes" id="UP000016927">
    <property type="component" value="Unassembled WGS sequence"/>
</dbReference>
<accession>R0MIH5</accession>
<dbReference type="AlphaFoldDB" id="R0MIH5"/>
<dbReference type="HOGENOM" id="CLU_842060_0_0_1"/>
<reference evidence="1 2" key="1">
    <citation type="journal article" date="2013" name="BMC Genomics">
        <title>Comparative genomics of parasitic silkworm microsporidia reveal an association between genome expansion and host adaptation.</title>
        <authorList>
            <person name="Pan G."/>
            <person name="Xu J."/>
            <person name="Li T."/>
            <person name="Xia Q."/>
            <person name="Liu S.L."/>
            <person name="Zhang G."/>
            <person name="Li S."/>
            <person name="Li C."/>
            <person name="Liu H."/>
            <person name="Yang L."/>
            <person name="Liu T."/>
            <person name="Zhang X."/>
            <person name="Wu Z."/>
            <person name="Fan W."/>
            <person name="Dang X."/>
            <person name="Xiang H."/>
            <person name="Tao M."/>
            <person name="Li Y."/>
            <person name="Hu J."/>
            <person name="Li Z."/>
            <person name="Lin L."/>
            <person name="Luo J."/>
            <person name="Geng L."/>
            <person name="Wang L."/>
            <person name="Long M."/>
            <person name="Wan Y."/>
            <person name="He N."/>
            <person name="Zhang Z."/>
            <person name="Lu C."/>
            <person name="Keeling P.J."/>
            <person name="Wang J."/>
            <person name="Xiang Z."/>
            <person name="Zhou Z."/>
        </authorList>
    </citation>
    <scope>NUCLEOTIDE SEQUENCE [LARGE SCALE GENOMIC DNA]</scope>
    <source>
        <strain evidence="2">CQ1 / CVCC 102059</strain>
    </source>
</reference>